<protein>
    <submittedName>
        <fullName evidence="1">Uncharacterized protein</fullName>
    </submittedName>
</protein>
<gene>
    <name evidence="1" type="ORF">PG994_006630</name>
</gene>
<dbReference type="GeneID" id="92091102"/>
<organism evidence="1 2">
    <name type="scientific">Apiospora phragmitis</name>
    <dbReference type="NCBI Taxonomy" id="2905665"/>
    <lineage>
        <taxon>Eukaryota</taxon>
        <taxon>Fungi</taxon>
        <taxon>Dikarya</taxon>
        <taxon>Ascomycota</taxon>
        <taxon>Pezizomycotina</taxon>
        <taxon>Sordariomycetes</taxon>
        <taxon>Xylariomycetidae</taxon>
        <taxon>Amphisphaeriales</taxon>
        <taxon>Apiosporaceae</taxon>
        <taxon>Apiospora</taxon>
    </lineage>
</organism>
<dbReference type="EMBL" id="JAQQWL010000006">
    <property type="protein sequence ID" value="KAK8070014.1"/>
    <property type="molecule type" value="Genomic_DNA"/>
</dbReference>
<evidence type="ECO:0000313" key="2">
    <source>
        <dbReference type="Proteomes" id="UP001480595"/>
    </source>
</evidence>
<keyword evidence="2" id="KW-1185">Reference proteome</keyword>
<dbReference type="RefSeq" id="XP_066717308.1">
    <property type="nucleotide sequence ID" value="XM_066858039.1"/>
</dbReference>
<evidence type="ECO:0000313" key="1">
    <source>
        <dbReference type="EMBL" id="KAK8070014.1"/>
    </source>
</evidence>
<proteinExistence type="predicted"/>
<comment type="caution">
    <text evidence="1">The sequence shown here is derived from an EMBL/GenBank/DDBJ whole genome shotgun (WGS) entry which is preliminary data.</text>
</comment>
<dbReference type="Proteomes" id="UP001480595">
    <property type="component" value="Unassembled WGS sequence"/>
</dbReference>
<reference evidence="1 2" key="1">
    <citation type="submission" date="2023-01" db="EMBL/GenBank/DDBJ databases">
        <title>Analysis of 21 Apiospora genomes using comparative genomics revels a genus with tremendous synthesis potential of carbohydrate active enzymes and secondary metabolites.</title>
        <authorList>
            <person name="Sorensen T."/>
        </authorList>
    </citation>
    <scope>NUCLEOTIDE SEQUENCE [LARGE SCALE GENOMIC DNA]</scope>
    <source>
        <strain evidence="1 2">CBS 135458</strain>
    </source>
</reference>
<accession>A0ABR1VFL7</accession>
<sequence length="267" mass="30727">MWNRYVQSNWTTKLHGRVPLSIQVGKHKVKLLINQGLDLVCIRPDMNKKWGYDTSFADIIEFLSPPTADATRHVAFEYEPDLNGRSFDAKVTPAPPSLPGQAPRRNTWLEFFGGKTLHTFRRSRGAILSGNEPAATRASRGLRDQTWCTFYLVNNSDINTFYPGQSKASDIYFLAKGKAYRVQGKGRPPLDRIRKAALEEEYGPAREWPEKGIKPRLTCRLLMLWPTREMAPPQRNRGNNLTPSWLERQRRWFNHPGELMPMFPADM</sequence>
<name>A0ABR1VFL7_9PEZI</name>